<sequence>MTSKIDAHQFLSDLRIRTPHEEEFHQATGEVIPDLVPVVNENKEYLDAGILPRLVEPDRIITFRVSWVDDSGAVQVNRGYRVQFNGAIGPYKGGLRFHPTVNTSVLKFLGFEQTFKNGLTGLPMGGGKGGSDFDPSGRSDAEIMRFCQAFMGELYRHIGADTDVPAGDINVGAREIGYLFGAYRRITNRFEGVLTGKGLSFGGSDMRTEATGYGVIQFLSCMLAAHNEDLDGKSVVISGAGNVATHAAELALDRGAKVITLSDSNGFIHDKDGLTQDKIDWVRTHKSQPGASLEKYASEFDADWHADKAPWYVVCDIAIPSATQNELDAEGIKALIDNGCMALVEGANMPTTAQAKELVKQSDLLFAPGKAANAGGVAVSGLEISQNKMRKSMSKKALCEELMQIMTNIHDTCADEGQGGKRIDYAKGANIAGFRKVADAMLAQGVG</sequence>
<dbReference type="Pfam" id="PF00208">
    <property type="entry name" value="ELFV_dehydrog"/>
    <property type="match status" value="1"/>
</dbReference>
<dbReference type="NCBIfam" id="NF006929">
    <property type="entry name" value="PRK09414.1"/>
    <property type="match status" value="1"/>
</dbReference>
<reference evidence="11 12" key="1">
    <citation type="submission" date="2016-10" db="EMBL/GenBank/DDBJ databases">
        <authorList>
            <person name="de Groot N.N."/>
        </authorList>
    </citation>
    <scope>NUCLEOTIDE SEQUENCE [LARGE SCALE GENOMIC DNA]</scope>
    <source>
        <strain evidence="11 12">DSM 17925</strain>
    </source>
</reference>
<evidence type="ECO:0000256" key="7">
    <source>
        <dbReference type="PIRSR" id="PIRSR000185-2"/>
    </source>
</evidence>
<dbReference type="Proteomes" id="UP000199167">
    <property type="component" value="Unassembled WGS sequence"/>
</dbReference>
<dbReference type="GO" id="GO:0004354">
    <property type="term" value="F:glutamate dehydrogenase (NADP+) activity"/>
    <property type="evidence" value="ECO:0007669"/>
    <property type="project" value="UniProtKB-EC"/>
</dbReference>
<keyword evidence="7" id="KW-0520">NAD</keyword>
<dbReference type="InterPro" id="IPR033524">
    <property type="entry name" value="Glu/Leu/Phe/Val_DH_AS"/>
</dbReference>
<protein>
    <recommendedName>
        <fullName evidence="5">Glutamate dehydrogenase</fullName>
    </recommendedName>
</protein>
<proteinExistence type="inferred from homology"/>
<dbReference type="Gene3D" id="1.10.285.10">
    <property type="entry name" value="Glutamate Dehydrogenase, chain A, domain 3"/>
    <property type="match status" value="2"/>
</dbReference>
<dbReference type="AlphaFoldDB" id="A0A1I0PXD4"/>
<dbReference type="GO" id="GO:0005829">
    <property type="term" value="C:cytosol"/>
    <property type="evidence" value="ECO:0007669"/>
    <property type="project" value="TreeGrafter"/>
</dbReference>
<feature type="binding site" evidence="7">
    <location>
        <position position="167"/>
    </location>
    <ligand>
        <name>substrate</name>
    </ligand>
</feature>
<dbReference type="InterPro" id="IPR006095">
    <property type="entry name" value="Glu/Leu/Phe/Val/Trp_DH"/>
</dbReference>
<dbReference type="InterPro" id="IPR006097">
    <property type="entry name" value="Glu/Leu/Phe/Val/Trp_DH_dimer"/>
</dbReference>
<evidence type="ECO:0000313" key="12">
    <source>
        <dbReference type="Proteomes" id="UP000199167"/>
    </source>
</evidence>
<comment type="catalytic activity">
    <reaction evidence="4">
        <text>L-glutamate + NADP(+) + H2O = 2-oxoglutarate + NH4(+) + NADPH + H(+)</text>
        <dbReference type="Rhea" id="RHEA:11612"/>
        <dbReference type="ChEBI" id="CHEBI:15377"/>
        <dbReference type="ChEBI" id="CHEBI:15378"/>
        <dbReference type="ChEBI" id="CHEBI:16810"/>
        <dbReference type="ChEBI" id="CHEBI:28938"/>
        <dbReference type="ChEBI" id="CHEBI:29985"/>
        <dbReference type="ChEBI" id="CHEBI:57783"/>
        <dbReference type="ChEBI" id="CHEBI:58349"/>
        <dbReference type="EC" id="1.4.1.4"/>
    </reaction>
</comment>
<gene>
    <name evidence="11" type="ORF">SAMN04488515_1510</name>
</gene>
<dbReference type="InterPro" id="IPR046346">
    <property type="entry name" value="Aminoacid_DH-like_N_sf"/>
</dbReference>
<feature type="binding site" evidence="7">
    <location>
        <position position="211"/>
    </location>
    <ligand>
        <name>NAD(+)</name>
        <dbReference type="ChEBI" id="CHEBI:57540"/>
    </ligand>
</feature>
<dbReference type="SUPFAM" id="SSF53223">
    <property type="entry name" value="Aminoacid dehydrogenase-like, N-terminal domain"/>
    <property type="match status" value="1"/>
</dbReference>
<feature type="binding site" evidence="7">
    <location>
        <position position="242"/>
    </location>
    <ligand>
        <name>NAD(+)</name>
        <dbReference type="ChEBI" id="CHEBI:57540"/>
    </ligand>
</feature>
<feature type="binding site" evidence="7">
    <location>
        <position position="116"/>
    </location>
    <ligand>
        <name>substrate</name>
    </ligand>
</feature>
<evidence type="ECO:0000256" key="3">
    <source>
        <dbReference type="ARBA" id="ARBA00023002"/>
    </source>
</evidence>
<evidence type="ECO:0000256" key="1">
    <source>
        <dbReference type="ARBA" id="ARBA00006382"/>
    </source>
</evidence>
<dbReference type="FunFam" id="3.40.50.10860:FF:000002">
    <property type="entry name" value="Glutamate dehydrogenase"/>
    <property type="match status" value="1"/>
</dbReference>
<dbReference type="PRINTS" id="PR00082">
    <property type="entry name" value="GLFDHDRGNASE"/>
</dbReference>
<dbReference type="PANTHER" id="PTHR43571">
    <property type="entry name" value="NADP-SPECIFIC GLUTAMATE DEHYDROGENASE 1-RELATED"/>
    <property type="match status" value="1"/>
</dbReference>
<dbReference type="RefSeq" id="WP_089992255.1">
    <property type="nucleotide sequence ID" value="NZ_FOIZ01000001.1"/>
</dbReference>
<dbReference type="Gene3D" id="3.40.50.720">
    <property type="entry name" value="NAD(P)-binding Rossmann-like Domain"/>
    <property type="match status" value="1"/>
</dbReference>
<dbReference type="GO" id="GO:0006537">
    <property type="term" value="P:glutamate biosynthetic process"/>
    <property type="evidence" value="ECO:0007669"/>
    <property type="project" value="TreeGrafter"/>
</dbReference>
<comment type="subunit">
    <text evidence="2">Homohexamer.</text>
</comment>
<dbReference type="SUPFAM" id="SSF51735">
    <property type="entry name" value="NAD(P)-binding Rossmann-fold domains"/>
    <property type="match status" value="1"/>
</dbReference>
<dbReference type="GO" id="GO:0000166">
    <property type="term" value="F:nucleotide binding"/>
    <property type="evidence" value="ECO:0007669"/>
    <property type="project" value="UniProtKB-KW"/>
</dbReference>
<dbReference type="PROSITE" id="PS00074">
    <property type="entry name" value="GLFV_DEHYDROGENASE"/>
    <property type="match status" value="1"/>
</dbReference>
<dbReference type="InterPro" id="IPR014362">
    <property type="entry name" value="Glu_DH"/>
</dbReference>
<evidence type="ECO:0000256" key="4">
    <source>
        <dbReference type="ARBA" id="ARBA00048584"/>
    </source>
</evidence>
<evidence type="ECO:0000256" key="2">
    <source>
        <dbReference type="ARBA" id="ARBA00011643"/>
    </source>
</evidence>
<dbReference type="InterPro" id="IPR050724">
    <property type="entry name" value="Glu_Leu_Phe_Val_DH"/>
</dbReference>
<evidence type="ECO:0000259" key="10">
    <source>
        <dbReference type="SMART" id="SM00839"/>
    </source>
</evidence>
<feature type="binding site" evidence="7">
    <location>
        <position position="92"/>
    </location>
    <ligand>
        <name>substrate</name>
    </ligand>
</feature>
<evidence type="ECO:0000256" key="8">
    <source>
        <dbReference type="PIRSR" id="PIRSR000185-3"/>
    </source>
</evidence>
<evidence type="ECO:0000256" key="9">
    <source>
        <dbReference type="RuleBase" id="RU004417"/>
    </source>
</evidence>
<evidence type="ECO:0000256" key="6">
    <source>
        <dbReference type="PIRSR" id="PIRSR000185-1"/>
    </source>
</evidence>
<dbReference type="Gene3D" id="3.40.50.10860">
    <property type="entry name" value="Leucine Dehydrogenase, chain A, domain 1"/>
    <property type="match status" value="1"/>
</dbReference>
<dbReference type="InterPro" id="IPR036291">
    <property type="entry name" value="NAD(P)-bd_dom_sf"/>
</dbReference>
<dbReference type="EMBL" id="FOIZ01000001">
    <property type="protein sequence ID" value="SEW19204.1"/>
    <property type="molecule type" value="Genomic_DNA"/>
</dbReference>
<dbReference type="OrthoDB" id="9803297at2"/>
<keyword evidence="7" id="KW-0547">Nucleotide-binding</keyword>
<keyword evidence="3 5" id="KW-0560">Oxidoreductase</keyword>
<accession>A0A1I0PXD4</accession>
<dbReference type="PIRSF" id="PIRSF000185">
    <property type="entry name" value="Glu_DH"/>
    <property type="match status" value="1"/>
</dbReference>
<dbReference type="PANTHER" id="PTHR43571:SF1">
    <property type="entry name" value="NADP-SPECIFIC GLUTAMATE DEHYDROGENASE 1-RELATED"/>
    <property type="match status" value="1"/>
</dbReference>
<evidence type="ECO:0000313" key="11">
    <source>
        <dbReference type="EMBL" id="SEW19204.1"/>
    </source>
</evidence>
<name>A0A1I0PXD4_9RHOB</name>
<feature type="binding site" evidence="7">
    <location>
        <position position="113"/>
    </location>
    <ligand>
        <name>substrate</name>
    </ligand>
</feature>
<dbReference type="FunFam" id="3.40.50.720:FF:000030">
    <property type="entry name" value="Glutamate dehydrogenase"/>
    <property type="match status" value="1"/>
</dbReference>
<dbReference type="SMART" id="SM00839">
    <property type="entry name" value="ELFV_dehydrog"/>
    <property type="match status" value="1"/>
</dbReference>
<dbReference type="InterPro" id="IPR006096">
    <property type="entry name" value="Glu/Leu/Phe/Val/Trp_DH_C"/>
</dbReference>
<feature type="active site" description="Proton donor" evidence="6">
    <location>
        <position position="128"/>
    </location>
</feature>
<evidence type="ECO:0000256" key="5">
    <source>
        <dbReference type="PIRNR" id="PIRNR000185"/>
    </source>
</evidence>
<comment type="similarity">
    <text evidence="1 5 9">Belongs to the Glu/Leu/Phe/Val dehydrogenases family.</text>
</comment>
<feature type="domain" description="Glutamate/phenylalanine/leucine/valine/L-tryptophan dehydrogenase C-terminal" evidence="10">
    <location>
        <begin position="204"/>
        <end position="445"/>
    </location>
</feature>
<feature type="site" description="Important for catalysis" evidence="8">
    <location>
        <position position="168"/>
    </location>
</feature>
<keyword evidence="12" id="KW-1185">Reference proteome</keyword>
<organism evidence="11 12">
    <name type="scientific">Cognatiyoonia koreensis</name>
    <dbReference type="NCBI Taxonomy" id="364200"/>
    <lineage>
        <taxon>Bacteria</taxon>
        <taxon>Pseudomonadati</taxon>
        <taxon>Pseudomonadota</taxon>
        <taxon>Alphaproteobacteria</taxon>
        <taxon>Rhodobacterales</taxon>
        <taxon>Paracoccaceae</taxon>
        <taxon>Cognatiyoonia</taxon>
    </lineage>
</organism>
<dbReference type="STRING" id="364200.SAMN04488515_1510"/>
<dbReference type="Pfam" id="PF02812">
    <property type="entry name" value="ELFV_dehydrog_N"/>
    <property type="match status" value="1"/>
</dbReference>
<feature type="binding site" evidence="7">
    <location>
        <position position="380"/>
    </location>
    <ligand>
        <name>substrate</name>
    </ligand>
</feature>